<evidence type="ECO:0000313" key="2">
    <source>
        <dbReference type="EMBL" id="KAJ1200534.1"/>
    </source>
</evidence>
<dbReference type="AlphaFoldDB" id="A0AAV7VIM8"/>
<accession>A0AAV7VIM8</accession>
<protein>
    <submittedName>
        <fullName evidence="2">Uncharacterized protein</fullName>
    </submittedName>
</protein>
<dbReference type="EMBL" id="JANPWB010000003">
    <property type="protein sequence ID" value="KAJ1200534.1"/>
    <property type="molecule type" value="Genomic_DNA"/>
</dbReference>
<evidence type="ECO:0000313" key="3">
    <source>
        <dbReference type="Proteomes" id="UP001066276"/>
    </source>
</evidence>
<evidence type="ECO:0000256" key="1">
    <source>
        <dbReference type="SAM" id="MobiDB-lite"/>
    </source>
</evidence>
<organism evidence="2 3">
    <name type="scientific">Pleurodeles waltl</name>
    <name type="common">Iberian ribbed newt</name>
    <dbReference type="NCBI Taxonomy" id="8319"/>
    <lineage>
        <taxon>Eukaryota</taxon>
        <taxon>Metazoa</taxon>
        <taxon>Chordata</taxon>
        <taxon>Craniata</taxon>
        <taxon>Vertebrata</taxon>
        <taxon>Euteleostomi</taxon>
        <taxon>Amphibia</taxon>
        <taxon>Batrachia</taxon>
        <taxon>Caudata</taxon>
        <taxon>Salamandroidea</taxon>
        <taxon>Salamandridae</taxon>
        <taxon>Pleurodelinae</taxon>
        <taxon>Pleurodeles</taxon>
    </lineage>
</organism>
<dbReference type="Proteomes" id="UP001066276">
    <property type="component" value="Chromosome 2_1"/>
</dbReference>
<name>A0AAV7VIM8_PLEWA</name>
<keyword evidence="3" id="KW-1185">Reference proteome</keyword>
<proteinExistence type="predicted"/>
<feature type="compositionally biased region" description="Gly residues" evidence="1">
    <location>
        <begin position="100"/>
        <end position="110"/>
    </location>
</feature>
<comment type="caution">
    <text evidence="2">The sequence shown here is derived from an EMBL/GenBank/DDBJ whole genome shotgun (WGS) entry which is preliminary data.</text>
</comment>
<reference evidence="2" key="1">
    <citation type="journal article" date="2022" name="bioRxiv">
        <title>Sequencing and chromosome-scale assembly of the giantPleurodeles waltlgenome.</title>
        <authorList>
            <person name="Brown T."/>
            <person name="Elewa A."/>
            <person name="Iarovenko S."/>
            <person name="Subramanian E."/>
            <person name="Araus A.J."/>
            <person name="Petzold A."/>
            <person name="Susuki M."/>
            <person name="Suzuki K.-i.T."/>
            <person name="Hayashi T."/>
            <person name="Toyoda A."/>
            <person name="Oliveira C."/>
            <person name="Osipova E."/>
            <person name="Leigh N.D."/>
            <person name="Simon A."/>
            <person name="Yun M.H."/>
        </authorList>
    </citation>
    <scope>NUCLEOTIDE SEQUENCE</scope>
    <source>
        <strain evidence="2">20211129_DDA</strain>
        <tissue evidence="2">Liver</tissue>
    </source>
</reference>
<feature type="region of interest" description="Disordered" evidence="1">
    <location>
        <begin position="99"/>
        <end position="136"/>
    </location>
</feature>
<gene>
    <name evidence="2" type="ORF">NDU88_004357</name>
</gene>
<sequence length="136" mass="13455">MAAPGALSKPLWTSLSQATRVGAERWTGGGLCDASSSLSARETQATPQMPVARSEAAALCEGGPDLGGAPRGVAAAGEGGSSEPPRLLNLIAFPLPPSLGGLGRTGGGPGDLREVTGGTRTPPPPGQKNWVLGASF</sequence>